<dbReference type="PANTHER" id="PTHR30204">
    <property type="entry name" value="REDOX-CYCLING DRUG-SENSING TRANSCRIPTIONAL ACTIVATOR SOXR"/>
    <property type="match status" value="1"/>
</dbReference>
<evidence type="ECO:0000313" key="4">
    <source>
        <dbReference type="Proteomes" id="UP000612808"/>
    </source>
</evidence>
<dbReference type="SUPFAM" id="SSF46955">
    <property type="entry name" value="Putative DNA-binding domain"/>
    <property type="match status" value="1"/>
</dbReference>
<evidence type="ECO:0000259" key="2">
    <source>
        <dbReference type="PROSITE" id="PS50937"/>
    </source>
</evidence>
<dbReference type="RefSeq" id="WP_239076941.1">
    <property type="nucleotide sequence ID" value="NZ_BAAAZM010000001.1"/>
</dbReference>
<evidence type="ECO:0000313" key="3">
    <source>
        <dbReference type="EMBL" id="GID14252.1"/>
    </source>
</evidence>
<dbReference type="GO" id="GO:0003677">
    <property type="term" value="F:DNA binding"/>
    <property type="evidence" value="ECO:0007669"/>
    <property type="project" value="UniProtKB-KW"/>
</dbReference>
<name>A0A8J3J9C1_9ACTN</name>
<dbReference type="GO" id="GO:0003700">
    <property type="term" value="F:DNA-binding transcription factor activity"/>
    <property type="evidence" value="ECO:0007669"/>
    <property type="project" value="InterPro"/>
</dbReference>
<feature type="domain" description="HTH merR-type" evidence="2">
    <location>
        <begin position="1"/>
        <end position="71"/>
    </location>
</feature>
<dbReference type="Gene3D" id="1.10.1660.10">
    <property type="match status" value="1"/>
</dbReference>
<reference evidence="3" key="1">
    <citation type="submission" date="2021-01" db="EMBL/GenBank/DDBJ databases">
        <title>Whole genome shotgun sequence of Actinocatenispora rupis NBRC 107355.</title>
        <authorList>
            <person name="Komaki H."/>
            <person name="Tamura T."/>
        </authorList>
    </citation>
    <scope>NUCLEOTIDE SEQUENCE</scope>
    <source>
        <strain evidence="3">NBRC 107355</strain>
    </source>
</reference>
<dbReference type="InterPro" id="IPR009061">
    <property type="entry name" value="DNA-bd_dom_put_sf"/>
</dbReference>
<dbReference type="PROSITE" id="PS50937">
    <property type="entry name" value="HTH_MERR_2"/>
    <property type="match status" value="1"/>
</dbReference>
<organism evidence="3 4">
    <name type="scientific">Actinocatenispora rupis</name>
    <dbReference type="NCBI Taxonomy" id="519421"/>
    <lineage>
        <taxon>Bacteria</taxon>
        <taxon>Bacillati</taxon>
        <taxon>Actinomycetota</taxon>
        <taxon>Actinomycetes</taxon>
        <taxon>Micromonosporales</taxon>
        <taxon>Micromonosporaceae</taxon>
        <taxon>Actinocatenispora</taxon>
    </lineage>
</organism>
<accession>A0A8J3J9C1</accession>
<keyword evidence="4" id="KW-1185">Reference proteome</keyword>
<dbReference type="SMART" id="SM00422">
    <property type="entry name" value="HTH_MERR"/>
    <property type="match status" value="1"/>
</dbReference>
<keyword evidence="1" id="KW-0238">DNA-binding</keyword>
<dbReference type="EMBL" id="BOMB01000030">
    <property type="protein sequence ID" value="GID14252.1"/>
    <property type="molecule type" value="Genomic_DNA"/>
</dbReference>
<comment type="caution">
    <text evidence="3">The sequence shown here is derived from an EMBL/GenBank/DDBJ whole genome shotgun (WGS) entry which is preliminary data.</text>
</comment>
<evidence type="ECO:0000256" key="1">
    <source>
        <dbReference type="ARBA" id="ARBA00023125"/>
    </source>
</evidence>
<dbReference type="PRINTS" id="PR00040">
    <property type="entry name" value="HTHMERR"/>
</dbReference>
<dbReference type="CDD" id="cd00592">
    <property type="entry name" value="HTH_MerR-like"/>
    <property type="match status" value="1"/>
</dbReference>
<dbReference type="InterPro" id="IPR047057">
    <property type="entry name" value="MerR_fam"/>
</dbReference>
<dbReference type="InterPro" id="IPR000551">
    <property type="entry name" value="MerR-type_HTH_dom"/>
</dbReference>
<dbReference type="Pfam" id="PF13411">
    <property type="entry name" value="MerR_1"/>
    <property type="match status" value="1"/>
</dbReference>
<dbReference type="PANTHER" id="PTHR30204:SF93">
    <property type="entry name" value="HTH MERR-TYPE DOMAIN-CONTAINING PROTEIN"/>
    <property type="match status" value="1"/>
</dbReference>
<sequence length="300" mass="32360">MDLTIGELARRTGMSVKTIRAYSDRGIVPPARRTTTGHRRYGEEAVARLALVRTLRELGVDLATVRRVVAREVPLAGVAAAHVAAVDVQIRLLYLRRAVLARAARHGSDPEEMMLVHALATLSAEERRRLVDDFLDDVFAGLDAPGGFAGIRRSLTPYLPDDATADQIDAWVELATLARDPDFRATMRHTAREYAAGRGPALAPDVVAVVRAEAGPLTGTDPAAASADPVVAGVVARYAEAVGGPDDAGLRRRLLAHLRTVGDPRRGRYLRMLAVVNGWPAGGDDDRTLDWFTRALAART</sequence>
<dbReference type="Proteomes" id="UP000612808">
    <property type="component" value="Unassembled WGS sequence"/>
</dbReference>
<proteinExistence type="predicted"/>
<protein>
    <submittedName>
        <fullName evidence="3">MerR family transcriptional regulator</fullName>
    </submittedName>
</protein>
<gene>
    <name evidence="3" type="ORF">Aru02nite_51410</name>
</gene>
<dbReference type="AlphaFoldDB" id="A0A8J3J9C1"/>